<sequence>MSAKISSAQYTVAIVGATGNLGKEVANQFLTNYRLFFPRVIAVGRDISTPEARQLVEQGVELRSVDPANATESFTKAFEGADVVINVSAHAPLEYINALFRGALNNGVKVYFPSEYGSDHRLHNFEGWDAEVWEAKHKHAVEARSLAQGKLKIIALYTGLFMEGTIGPWFGFDTANRVYTCIGSPDKKTAITGKVDIARALAELSLLALSPGTAAQVPDEARIAGDNVSYRDIRDIVQRVRGALGVQPAEIALEEVELAPFREKVRTGELQEPHYGPLHHIRILIAEGRHDFTENNNELVNPGQKAWKWKTVEDYVREVGGKPHC</sequence>
<keyword evidence="1" id="KW-0521">NADP</keyword>
<name>J4H4R6_9APHY</name>
<evidence type="ECO:0000313" key="4">
    <source>
        <dbReference type="EMBL" id="CCM05454.1"/>
    </source>
</evidence>
<dbReference type="OrthoDB" id="5283654at2759"/>
<evidence type="ECO:0000256" key="2">
    <source>
        <dbReference type="ARBA" id="ARBA00023002"/>
    </source>
</evidence>
<dbReference type="InterPro" id="IPR051609">
    <property type="entry name" value="NmrA/Isoflavone_reductase-like"/>
</dbReference>
<dbReference type="PANTHER" id="PTHR47706">
    <property type="entry name" value="NMRA-LIKE FAMILY PROTEIN"/>
    <property type="match status" value="1"/>
</dbReference>
<dbReference type="HOGENOM" id="CLU_058266_0_0_1"/>
<feature type="domain" description="NmrA-like" evidence="3">
    <location>
        <begin position="11"/>
        <end position="168"/>
    </location>
</feature>
<proteinExistence type="predicted"/>
<evidence type="ECO:0000313" key="5">
    <source>
        <dbReference type="Proteomes" id="UP000006352"/>
    </source>
</evidence>
<evidence type="ECO:0000259" key="3">
    <source>
        <dbReference type="Pfam" id="PF05368"/>
    </source>
</evidence>
<dbReference type="PANTHER" id="PTHR47706:SF9">
    <property type="entry name" value="NMRA-LIKE DOMAIN-CONTAINING PROTEIN-RELATED"/>
    <property type="match status" value="1"/>
</dbReference>
<dbReference type="GeneID" id="24100365"/>
<dbReference type="Pfam" id="PF05368">
    <property type="entry name" value="NmrA"/>
    <property type="match status" value="1"/>
</dbReference>
<keyword evidence="5" id="KW-1185">Reference proteome</keyword>
<protein>
    <recommendedName>
        <fullName evidence="3">NmrA-like domain-containing protein</fullName>
    </recommendedName>
</protein>
<dbReference type="SUPFAM" id="SSF51735">
    <property type="entry name" value="NAD(P)-binding Rossmann-fold domains"/>
    <property type="match status" value="1"/>
</dbReference>
<dbReference type="AlphaFoldDB" id="J4H4R6"/>
<dbReference type="Gene3D" id="3.40.50.720">
    <property type="entry name" value="NAD(P)-binding Rossmann-like Domain"/>
    <property type="match status" value="1"/>
</dbReference>
<keyword evidence="2" id="KW-0560">Oxidoreductase</keyword>
<dbReference type="InterPro" id="IPR036291">
    <property type="entry name" value="NAD(P)-bd_dom_sf"/>
</dbReference>
<evidence type="ECO:0000256" key="1">
    <source>
        <dbReference type="ARBA" id="ARBA00022857"/>
    </source>
</evidence>
<reference evidence="4 5" key="1">
    <citation type="journal article" date="2012" name="Appl. Environ. Microbiol.">
        <title>Short-read sequencing for genomic analysis of the brown rot fungus Fibroporia radiculosa.</title>
        <authorList>
            <person name="Tang J.D."/>
            <person name="Perkins A.D."/>
            <person name="Sonstegard T.S."/>
            <person name="Schroeder S.G."/>
            <person name="Burgess S.C."/>
            <person name="Diehl S.V."/>
        </authorList>
    </citation>
    <scope>NUCLEOTIDE SEQUENCE [LARGE SCALE GENOMIC DNA]</scope>
    <source>
        <strain evidence="4 5">TFFH 294</strain>
    </source>
</reference>
<dbReference type="InterPro" id="IPR008030">
    <property type="entry name" value="NmrA-like"/>
</dbReference>
<gene>
    <name evidence="4" type="ORF">FIBRA_07674</name>
</gene>
<accession>J4H4R6</accession>
<dbReference type="EMBL" id="HE797191">
    <property type="protein sequence ID" value="CCM05454.1"/>
    <property type="molecule type" value="Genomic_DNA"/>
</dbReference>
<dbReference type="RefSeq" id="XP_012184737.1">
    <property type="nucleotide sequence ID" value="XM_012329347.1"/>
</dbReference>
<dbReference type="InParanoid" id="J4H4R6"/>
<organism evidence="4 5">
    <name type="scientific">Fibroporia radiculosa</name>
    <dbReference type="NCBI Taxonomy" id="599839"/>
    <lineage>
        <taxon>Eukaryota</taxon>
        <taxon>Fungi</taxon>
        <taxon>Dikarya</taxon>
        <taxon>Basidiomycota</taxon>
        <taxon>Agaricomycotina</taxon>
        <taxon>Agaricomycetes</taxon>
        <taxon>Polyporales</taxon>
        <taxon>Fibroporiaceae</taxon>
        <taxon>Fibroporia</taxon>
    </lineage>
</organism>
<dbReference type="Proteomes" id="UP000006352">
    <property type="component" value="Unassembled WGS sequence"/>
</dbReference>
<dbReference type="GO" id="GO:0016491">
    <property type="term" value="F:oxidoreductase activity"/>
    <property type="evidence" value="ECO:0007669"/>
    <property type="project" value="UniProtKB-KW"/>
</dbReference>
<dbReference type="STRING" id="599839.J4H4R6"/>